<evidence type="ECO:0000259" key="2">
    <source>
        <dbReference type="Pfam" id="PF11887"/>
    </source>
</evidence>
<organism evidence="3 4">
    <name type="scientific">Jatrophihabitans cynanchi</name>
    <dbReference type="NCBI Taxonomy" id="2944128"/>
    <lineage>
        <taxon>Bacteria</taxon>
        <taxon>Bacillati</taxon>
        <taxon>Actinomycetota</taxon>
        <taxon>Actinomycetes</taxon>
        <taxon>Jatrophihabitantales</taxon>
        <taxon>Jatrophihabitantaceae</taxon>
        <taxon>Jatrophihabitans</taxon>
    </lineage>
</organism>
<protein>
    <submittedName>
        <fullName evidence="3">MCE family protein</fullName>
    </submittedName>
</protein>
<name>A0ABY7K6Y8_9ACTN</name>
<feature type="domain" description="Mce/MlaD" evidence="1">
    <location>
        <begin position="44"/>
        <end position="132"/>
    </location>
</feature>
<reference evidence="3" key="1">
    <citation type="submission" date="2022-05" db="EMBL/GenBank/DDBJ databases">
        <title>Jatrophihabitans sp. SB3-54 whole genome sequence.</title>
        <authorList>
            <person name="Suh M.K."/>
            <person name="Eom M.K."/>
            <person name="Kim J.S."/>
            <person name="Kim H.S."/>
            <person name="Do H.E."/>
            <person name="Shin Y.K."/>
            <person name="Lee J.-S."/>
        </authorList>
    </citation>
    <scope>NUCLEOTIDE SEQUENCE</scope>
    <source>
        <strain evidence="3">SB3-54</strain>
    </source>
</reference>
<dbReference type="InterPro" id="IPR052336">
    <property type="entry name" value="MlaD_Phospholipid_Transporter"/>
</dbReference>
<evidence type="ECO:0000313" key="3">
    <source>
        <dbReference type="EMBL" id="WAX58881.1"/>
    </source>
</evidence>
<dbReference type="EMBL" id="CP097463">
    <property type="protein sequence ID" value="WAX58881.1"/>
    <property type="molecule type" value="Genomic_DNA"/>
</dbReference>
<dbReference type="NCBIfam" id="TIGR00996">
    <property type="entry name" value="Mtu_fam_mce"/>
    <property type="match status" value="1"/>
</dbReference>
<dbReference type="RefSeq" id="WP_269445421.1">
    <property type="nucleotide sequence ID" value="NZ_CP097463.1"/>
</dbReference>
<dbReference type="PANTHER" id="PTHR33371:SF15">
    <property type="entry name" value="LIPOPROTEIN LPRN"/>
    <property type="match status" value="1"/>
</dbReference>
<dbReference type="PROSITE" id="PS51257">
    <property type="entry name" value="PROKAR_LIPOPROTEIN"/>
    <property type="match status" value="1"/>
</dbReference>
<dbReference type="Pfam" id="PF02470">
    <property type="entry name" value="MlaD"/>
    <property type="match status" value="1"/>
</dbReference>
<dbReference type="PANTHER" id="PTHR33371">
    <property type="entry name" value="INTERMEMBRANE PHOSPHOLIPID TRANSPORT SYSTEM BINDING PROTEIN MLAD-RELATED"/>
    <property type="match status" value="1"/>
</dbReference>
<keyword evidence="4" id="KW-1185">Reference proteome</keyword>
<feature type="domain" description="Mammalian cell entry C-terminal" evidence="2">
    <location>
        <begin position="139"/>
        <end position="300"/>
    </location>
</feature>
<dbReference type="Proteomes" id="UP001164693">
    <property type="component" value="Chromosome"/>
</dbReference>
<dbReference type="InterPro" id="IPR005693">
    <property type="entry name" value="Mce"/>
</dbReference>
<sequence length="387" mass="40545">MARRGIVLAGVAGLAAAAVTLSGCGFSGLYSADLPGGADLGAHPYHVTVYFRDVLDLVPQSAVKVNDVAVGKVESIRLSAAEDGSRSGDPATNGWTARVTLLVNRDVQLPANARAEVKMTSLLGEKYVALQQPTDKPAATELKNGSVIPIDHTGSAPEVEEVLGALSLLLNGGGLQQIRIITTELNKALKGNEGAVRDLLGQLNTFVGTLDRQKNDIVDALEALDRLAVSLNAQKRTIVNALDTFPQALQILKDERGQLVTMLSSLANLGDVATRVITGTEQNFVSSLNSLTPVLHELAAAGQNLPRAMKVALSFPFPVGKTTEMIRGDYANLHLYLDFNLTNELCGLNKKLCNLVPAGAGDVAATPLTTDSSGASSLQPALIGVGR</sequence>
<proteinExistence type="predicted"/>
<dbReference type="InterPro" id="IPR024516">
    <property type="entry name" value="Mce_C"/>
</dbReference>
<gene>
    <name evidence="3" type="ORF">M6B22_08985</name>
</gene>
<dbReference type="Pfam" id="PF11887">
    <property type="entry name" value="Mce4_CUP1"/>
    <property type="match status" value="1"/>
</dbReference>
<evidence type="ECO:0000259" key="1">
    <source>
        <dbReference type="Pfam" id="PF02470"/>
    </source>
</evidence>
<evidence type="ECO:0000313" key="4">
    <source>
        <dbReference type="Proteomes" id="UP001164693"/>
    </source>
</evidence>
<accession>A0ABY7K6Y8</accession>
<dbReference type="InterPro" id="IPR003399">
    <property type="entry name" value="Mce/MlaD"/>
</dbReference>